<dbReference type="AlphaFoldDB" id="A0A3R7W6Q0"/>
<evidence type="ECO:0000313" key="2">
    <source>
        <dbReference type="Proteomes" id="UP000286097"/>
    </source>
</evidence>
<organism evidence="1 2">
    <name type="scientific">Peronospora effusa</name>
    <dbReference type="NCBI Taxonomy" id="542832"/>
    <lineage>
        <taxon>Eukaryota</taxon>
        <taxon>Sar</taxon>
        <taxon>Stramenopiles</taxon>
        <taxon>Oomycota</taxon>
        <taxon>Peronosporomycetes</taxon>
        <taxon>Peronosporales</taxon>
        <taxon>Peronosporaceae</taxon>
        <taxon>Peronospora</taxon>
    </lineage>
</organism>
<dbReference type="VEuPathDB" id="FungiDB:DD237_005171"/>
<reference evidence="1 2" key="1">
    <citation type="submission" date="2018-06" db="EMBL/GenBank/DDBJ databases">
        <title>Comparative genomics of downy mildews reveals potential adaptations to biotrophy.</title>
        <authorList>
            <person name="Fletcher K."/>
            <person name="Klosterman S.J."/>
            <person name="Derevnina L."/>
            <person name="Martin F."/>
            <person name="Koike S."/>
            <person name="Reyes Chin-Wo S."/>
            <person name="Mou B."/>
            <person name="Michelmore R."/>
        </authorList>
    </citation>
    <scope>NUCLEOTIDE SEQUENCE [LARGE SCALE GENOMIC DNA]</scope>
    <source>
        <strain evidence="1 2">R13</strain>
    </source>
</reference>
<sequence>MGAVLVCFGGEAASDYDEMKQQTPNGNSLLDRLQTSWSYRQLDEEDEDPVNWESFMLQSNKSTASSGSRMLSAFYSRLLEENDDCAYYFDTKGQRIKGEYLDQIELLEHYFLPIGQQGRLLSLHHPVTKALEMDNLNDDCFSMSSTLMSEVDYWISADLPKPVLGRCSSVGPPVHASLKIHRAVTSPHLQEDMYFAHLYSPWSIHSSKLENHQVPSLKSLASAS</sequence>
<dbReference type="EMBL" id="QKXF01000300">
    <property type="protein sequence ID" value="RQM12897.1"/>
    <property type="molecule type" value="Genomic_DNA"/>
</dbReference>
<dbReference type="Proteomes" id="UP000286097">
    <property type="component" value="Unassembled WGS sequence"/>
</dbReference>
<proteinExistence type="predicted"/>
<comment type="caution">
    <text evidence="1">The sequence shown here is derived from an EMBL/GenBank/DDBJ whole genome shotgun (WGS) entry which is preliminary data.</text>
</comment>
<gene>
    <name evidence="1" type="ORF">DD237_005171</name>
</gene>
<evidence type="ECO:0000313" key="1">
    <source>
        <dbReference type="EMBL" id="RQM12897.1"/>
    </source>
</evidence>
<name>A0A3R7W6Q0_9STRA</name>
<protein>
    <submittedName>
        <fullName evidence="1">Uncharacterized protein</fullName>
    </submittedName>
</protein>
<accession>A0A3R7W6Q0</accession>